<evidence type="ECO:0000313" key="3">
    <source>
        <dbReference type="Proteomes" id="UP000244309"/>
    </source>
</evidence>
<reference evidence="2 3" key="1">
    <citation type="submission" date="2017-12" db="EMBL/GenBank/DDBJ databases">
        <title>Genome Sequence of a Multidrug-Resistant Candida haemulonii Isolate from a Patient with Chronic Leg Ulcers in Israel.</title>
        <authorList>
            <person name="Chow N.A."/>
            <person name="Gade L."/>
            <person name="Batra D."/>
            <person name="Rowe L.A."/>
            <person name="Ben-Ami R."/>
            <person name="Loparev V.N."/>
            <person name="Litvintseva A.P."/>
        </authorList>
    </citation>
    <scope>NUCLEOTIDE SEQUENCE [LARGE SCALE GENOMIC DNA]</scope>
    <source>
        <strain evidence="2 3">B11899</strain>
    </source>
</reference>
<sequence length="239" mass="27168">MRSFTISRAPPPTRPYLARFLFLSTIGVLFLLNVILFMYFIDVKTNTSISTIFANYHHVDIKDPELLSCIDSYAEEVGTGKCDKGTKRSLSADLDKLHVKYKETLKIVPLQWYHASVKRESTSSCQKRYLPDYSDFTDLVKGTLGALGRAQDSIGRYEAIKQSKTPKRRFGVFSVRSHVAANAYACKLSETTQHAKSILDEFHTVVEMQDLSVSPVFLWRFYESLTIINYLALTGEVQD</sequence>
<dbReference type="RefSeq" id="XP_025341665.1">
    <property type="nucleotide sequence ID" value="XM_025487857.1"/>
</dbReference>
<accession>A0A2V1ASG2</accession>
<feature type="transmembrane region" description="Helical" evidence="1">
    <location>
        <begin position="20"/>
        <end position="41"/>
    </location>
</feature>
<keyword evidence="1" id="KW-1133">Transmembrane helix</keyword>
<dbReference type="EMBL" id="PKFO01000004">
    <property type="protein sequence ID" value="PVH20725.1"/>
    <property type="molecule type" value="Genomic_DNA"/>
</dbReference>
<gene>
    <name evidence="2" type="ORF">CXQ85_004229</name>
</gene>
<proteinExistence type="predicted"/>
<comment type="caution">
    <text evidence="2">The sequence shown here is derived from an EMBL/GenBank/DDBJ whole genome shotgun (WGS) entry which is preliminary data.</text>
</comment>
<keyword evidence="1" id="KW-0812">Transmembrane</keyword>
<dbReference type="GeneID" id="37009559"/>
<organism evidence="2 3">
    <name type="scientific">Candidozyma haemuli</name>
    <dbReference type="NCBI Taxonomy" id="45357"/>
    <lineage>
        <taxon>Eukaryota</taxon>
        <taxon>Fungi</taxon>
        <taxon>Dikarya</taxon>
        <taxon>Ascomycota</taxon>
        <taxon>Saccharomycotina</taxon>
        <taxon>Pichiomycetes</taxon>
        <taxon>Metschnikowiaceae</taxon>
        <taxon>Candidozyma</taxon>
    </lineage>
</organism>
<protein>
    <submittedName>
        <fullName evidence="2">Uncharacterized protein</fullName>
    </submittedName>
</protein>
<evidence type="ECO:0000313" key="2">
    <source>
        <dbReference type="EMBL" id="PVH20725.1"/>
    </source>
</evidence>
<evidence type="ECO:0000256" key="1">
    <source>
        <dbReference type="SAM" id="Phobius"/>
    </source>
</evidence>
<dbReference type="AlphaFoldDB" id="A0A2V1ASG2"/>
<dbReference type="OrthoDB" id="4082129at2759"/>
<dbReference type="VEuPathDB" id="FungiDB:CXQ85_004229"/>
<keyword evidence="1" id="KW-0472">Membrane</keyword>
<name>A0A2V1ASG2_9ASCO</name>
<keyword evidence="3" id="KW-1185">Reference proteome</keyword>
<dbReference type="Proteomes" id="UP000244309">
    <property type="component" value="Unassembled WGS sequence"/>
</dbReference>